<dbReference type="PANTHER" id="PTHR42937">
    <property type="match status" value="1"/>
</dbReference>
<dbReference type="Gene3D" id="3.40.50.1100">
    <property type="match status" value="2"/>
</dbReference>
<dbReference type="InterPro" id="IPR001926">
    <property type="entry name" value="TrpB-like_PALP"/>
</dbReference>
<accession>A0A0D2A8M0</accession>
<dbReference type="VEuPathDB" id="FungiDB:PV09_05738"/>
<dbReference type="Proteomes" id="UP000053259">
    <property type="component" value="Unassembled WGS sequence"/>
</dbReference>
<organism evidence="2 3">
    <name type="scientific">Verruconis gallopava</name>
    <dbReference type="NCBI Taxonomy" id="253628"/>
    <lineage>
        <taxon>Eukaryota</taxon>
        <taxon>Fungi</taxon>
        <taxon>Dikarya</taxon>
        <taxon>Ascomycota</taxon>
        <taxon>Pezizomycotina</taxon>
        <taxon>Dothideomycetes</taxon>
        <taxon>Pleosporomycetidae</taxon>
        <taxon>Venturiales</taxon>
        <taxon>Sympoventuriaceae</taxon>
        <taxon>Verruconis</taxon>
    </lineage>
</organism>
<dbReference type="NCBIfam" id="NF006058">
    <property type="entry name" value="PRK08206.1"/>
    <property type="match status" value="1"/>
</dbReference>
<dbReference type="InParanoid" id="A0A0D2A8M0"/>
<proteinExistence type="predicted"/>
<dbReference type="CDD" id="cd00640">
    <property type="entry name" value="Trp-synth-beta_II"/>
    <property type="match status" value="1"/>
</dbReference>
<evidence type="ECO:0000259" key="1">
    <source>
        <dbReference type="Pfam" id="PF00291"/>
    </source>
</evidence>
<protein>
    <recommendedName>
        <fullName evidence="1">Tryptophan synthase beta chain-like PALP domain-containing protein</fullName>
    </recommendedName>
</protein>
<dbReference type="SUPFAM" id="SSF53686">
    <property type="entry name" value="Tryptophan synthase beta subunit-like PLP-dependent enzymes"/>
    <property type="match status" value="1"/>
</dbReference>
<dbReference type="AlphaFoldDB" id="A0A0D2A8M0"/>
<evidence type="ECO:0000313" key="2">
    <source>
        <dbReference type="EMBL" id="KIW03093.1"/>
    </source>
</evidence>
<reference evidence="2 3" key="1">
    <citation type="submission" date="2015-01" db="EMBL/GenBank/DDBJ databases">
        <title>The Genome Sequence of Ochroconis gallopava CBS43764.</title>
        <authorList>
            <consortium name="The Broad Institute Genomics Platform"/>
            <person name="Cuomo C."/>
            <person name="de Hoog S."/>
            <person name="Gorbushina A."/>
            <person name="Stielow B."/>
            <person name="Teixiera M."/>
            <person name="Abouelleil A."/>
            <person name="Chapman S.B."/>
            <person name="Priest M."/>
            <person name="Young S.K."/>
            <person name="Wortman J."/>
            <person name="Nusbaum C."/>
            <person name="Birren B."/>
        </authorList>
    </citation>
    <scope>NUCLEOTIDE SEQUENCE [LARGE SCALE GENOMIC DNA]</scope>
    <source>
        <strain evidence="2 3">CBS 43764</strain>
    </source>
</reference>
<dbReference type="Pfam" id="PF00291">
    <property type="entry name" value="PALP"/>
    <property type="match status" value="1"/>
</dbReference>
<dbReference type="GeneID" id="27313711"/>
<dbReference type="OrthoDB" id="10059875at2759"/>
<dbReference type="InterPro" id="IPR036052">
    <property type="entry name" value="TrpB-like_PALP_sf"/>
</dbReference>
<evidence type="ECO:0000313" key="3">
    <source>
        <dbReference type="Proteomes" id="UP000053259"/>
    </source>
</evidence>
<feature type="domain" description="Tryptophan synthase beta chain-like PALP" evidence="1">
    <location>
        <begin position="31"/>
        <end position="354"/>
    </location>
</feature>
<dbReference type="STRING" id="253628.A0A0D2A8M0"/>
<keyword evidence="3" id="KW-1185">Reference proteome</keyword>
<name>A0A0D2A8M0_9PEZI</name>
<gene>
    <name evidence="2" type="ORF">PV09_05738</name>
</gene>
<dbReference type="EMBL" id="KN847546">
    <property type="protein sequence ID" value="KIW03093.1"/>
    <property type="molecule type" value="Genomic_DNA"/>
</dbReference>
<dbReference type="RefSeq" id="XP_016212962.1">
    <property type="nucleotide sequence ID" value="XM_016359283.1"/>
</dbReference>
<sequence>MSTFVNPSAKSWSCSSLTNPHILPFHMTLPDYNETALVSLPDVAQELGVKSIYVKDESKRFGLPAFKILGASWAVYRAVTEAAGLTVDSGSPGPEVDELKAAANEKKLRLVTTTEGNWGRAVARMGKYLALPTTVYVPRYMDEATQAKIRSEGAEVTVLPEEYDGALRVAREHAEKTGDLLVLDTSWEGYTTTPRWVTEGYSTMLAEVDRQLDSQGSPPATLAIAAVGVGSWAHAVVAHYKSKTSPAAVVTVEPTVAACLNASLKAGKIVSIDTGETIMNGMNCGTVSTIAWPYLREGVDASVVIDDLASHRAVQYLHGHGVNAGPCGAATLAALLKLKEDRSVKLGGDDVVVLYSTEGARDYIEPTA</sequence>
<dbReference type="PANTHER" id="PTHR42937:SF1">
    <property type="entry name" value="DIAMINOPROPIONATE AMMONIA-LYASE"/>
    <property type="match status" value="1"/>
</dbReference>
<dbReference type="HOGENOM" id="CLU_021802_8_4_1"/>